<keyword evidence="1 10" id="KW-0813">Transport</keyword>
<keyword evidence="6 10" id="KW-1278">Translocase</keyword>
<evidence type="ECO:0000256" key="10">
    <source>
        <dbReference type="HAMAP-Rule" id="MF_00462"/>
    </source>
</evidence>
<comment type="function">
    <text evidence="10">Part of a membrane-bound complex that couples electron transfer with translocation of ions across the membrane.</text>
</comment>
<evidence type="ECO:0000256" key="5">
    <source>
        <dbReference type="ARBA" id="ARBA00022692"/>
    </source>
</evidence>
<keyword evidence="4 10" id="KW-0288">FMN</keyword>
<keyword evidence="5 10" id="KW-0812">Transmembrane</keyword>
<evidence type="ECO:0000256" key="3">
    <source>
        <dbReference type="ARBA" id="ARBA00022630"/>
    </source>
</evidence>
<feature type="modified residue" description="FMN phosphoryl threonine" evidence="10">
    <location>
        <position position="150"/>
    </location>
</feature>
<keyword evidence="10" id="KW-1003">Cell membrane</keyword>
<dbReference type="GO" id="GO:0055085">
    <property type="term" value="P:transmembrane transport"/>
    <property type="evidence" value="ECO:0007669"/>
    <property type="project" value="InterPro"/>
</dbReference>
<comment type="cofactor">
    <cofactor evidence="10">
        <name>FMN</name>
        <dbReference type="ChEBI" id="CHEBI:58210"/>
    </cofactor>
</comment>
<proteinExistence type="inferred from homology"/>
<reference evidence="11" key="2">
    <citation type="journal article" date="2021" name="PeerJ">
        <title>Extensive microbial diversity within the chicken gut microbiome revealed by metagenomics and culture.</title>
        <authorList>
            <person name="Gilroy R."/>
            <person name="Ravi A."/>
            <person name="Getino M."/>
            <person name="Pursley I."/>
            <person name="Horton D.L."/>
            <person name="Alikhan N.F."/>
            <person name="Baker D."/>
            <person name="Gharbi K."/>
            <person name="Hall N."/>
            <person name="Watson M."/>
            <person name="Adriaenssens E.M."/>
            <person name="Foster-Nyarko E."/>
            <person name="Jarju S."/>
            <person name="Secka A."/>
            <person name="Antonio M."/>
            <person name="Oren A."/>
            <person name="Chaudhuri R.R."/>
            <person name="La Ragione R."/>
            <person name="Hildebrand F."/>
            <person name="Pallen M.J."/>
        </authorList>
    </citation>
    <scope>NUCLEOTIDE SEQUENCE</scope>
    <source>
        <strain evidence="11">ChiSjej2B20-13462</strain>
    </source>
</reference>
<accession>A0A9D1CNJ2</accession>
<evidence type="ECO:0000313" key="11">
    <source>
        <dbReference type="EMBL" id="HIQ69153.1"/>
    </source>
</evidence>
<evidence type="ECO:0000313" key="12">
    <source>
        <dbReference type="Proteomes" id="UP000886874"/>
    </source>
</evidence>
<dbReference type="PANTHER" id="PTHR30578:SF0">
    <property type="entry name" value="ION-TRANSLOCATING OXIDOREDUCTASE COMPLEX SUBUNIT D"/>
    <property type="match status" value="1"/>
</dbReference>
<keyword evidence="2 10" id="KW-0597">Phosphoprotein</keyword>
<evidence type="ECO:0000256" key="6">
    <source>
        <dbReference type="ARBA" id="ARBA00022967"/>
    </source>
</evidence>
<name>A0A9D1CNJ2_9FIRM</name>
<dbReference type="EMBL" id="DVFN01000032">
    <property type="protein sequence ID" value="HIQ69153.1"/>
    <property type="molecule type" value="Genomic_DNA"/>
</dbReference>
<dbReference type="InterPro" id="IPR011303">
    <property type="entry name" value="RnfD_bac"/>
</dbReference>
<comment type="subcellular location">
    <subcellularLocation>
        <location evidence="10">Cell membrane</location>
        <topology evidence="10">Multi-pass membrane protein</topology>
    </subcellularLocation>
</comment>
<feature type="transmembrane region" description="Helical" evidence="10">
    <location>
        <begin position="222"/>
        <end position="241"/>
    </location>
</feature>
<feature type="transmembrane region" description="Helical" evidence="10">
    <location>
        <begin position="253"/>
        <end position="269"/>
    </location>
</feature>
<dbReference type="AlphaFoldDB" id="A0A9D1CNJ2"/>
<dbReference type="PANTHER" id="PTHR30578">
    <property type="entry name" value="ELECTRON TRANSPORT COMPLEX PROTEIN RNFD"/>
    <property type="match status" value="1"/>
</dbReference>
<dbReference type="GO" id="GO:0022900">
    <property type="term" value="P:electron transport chain"/>
    <property type="evidence" value="ECO:0007669"/>
    <property type="project" value="UniProtKB-UniRule"/>
</dbReference>
<keyword evidence="3 10" id="KW-0285">Flavoprotein</keyword>
<feature type="transmembrane region" description="Helical" evidence="10">
    <location>
        <begin position="199"/>
        <end position="216"/>
    </location>
</feature>
<evidence type="ECO:0000256" key="2">
    <source>
        <dbReference type="ARBA" id="ARBA00022553"/>
    </source>
</evidence>
<evidence type="ECO:0000256" key="1">
    <source>
        <dbReference type="ARBA" id="ARBA00022448"/>
    </source>
</evidence>
<feature type="transmembrane region" description="Helical" evidence="10">
    <location>
        <begin position="20"/>
        <end position="38"/>
    </location>
</feature>
<gene>
    <name evidence="10" type="primary">rnfD</name>
    <name evidence="11" type="ORF">IAA67_02315</name>
</gene>
<keyword evidence="8 10" id="KW-1133">Transmembrane helix</keyword>
<evidence type="ECO:0000256" key="9">
    <source>
        <dbReference type="ARBA" id="ARBA00023136"/>
    </source>
</evidence>
<dbReference type="HAMAP" id="MF_00462">
    <property type="entry name" value="RsxD_RnfD"/>
    <property type="match status" value="1"/>
</dbReference>
<dbReference type="NCBIfam" id="TIGR01946">
    <property type="entry name" value="rnfD"/>
    <property type="match status" value="1"/>
</dbReference>
<dbReference type="GO" id="GO:0005886">
    <property type="term" value="C:plasma membrane"/>
    <property type="evidence" value="ECO:0007669"/>
    <property type="project" value="UniProtKB-SubCell"/>
</dbReference>
<dbReference type="EC" id="7.-.-.-" evidence="10"/>
<dbReference type="Pfam" id="PF03116">
    <property type="entry name" value="NQR2_RnfD_RnfE"/>
    <property type="match status" value="1"/>
</dbReference>
<keyword evidence="9 10" id="KW-0472">Membrane</keyword>
<comment type="subunit">
    <text evidence="10">The complex is composed of six subunits: RnfA, RnfB, RnfC, RnfD, RnfE and RnfG.</text>
</comment>
<dbReference type="InterPro" id="IPR004338">
    <property type="entry name" value="NqrB/RnfD"/>
</dbReference>
<organism evidence="11 12">
    <name type="scientific">Candidatus Avoscillospira stercorigallinarum</name>
    <dbReference type="NCBI Taxonomy" id="2840708"/>
    <lineage>
        <taxon>Bacteria</taxon>
        <taxon>Bacillati</taxon>
        <taxon>Bacillota</taxon>
        <taxon>Clostridia</taxon>
        <taxon>Eubacteriales</taxon>
        <taxon>Oscillospiraceae</taxon>
        <taxon>Oscillospiraceae incertae sedis</taxon>
        <taxon>Candidatus Avoscillospira</taxon>
    </lineage>
</organism>
<reference evidence="11" key="1">
    <citation type="submission" date="2020-10" db="EMBL/GenBank/DDBJ databases">
        <authorList>
            <person name="Gilroy R."/>
        </authorList>
    </citation>
    <scope>NUCLEOTIDE SEQUENCE</scope>
    <source>
        <strain evidence="11">ChiSjej2B20-13462</strain>
    </source>
</reference>
<sequence>MKLLVSSSPHMQTRTTTAVLMRDVVIALVPALIAAVWIFGLRSLLVTAVAVAAAVLTEYVFEKAVGRDVTVSDFSAVVTGMLLAFNLPVTIPLWQAALGSIVAILVVKQLFGGIGRNFANPAIVGRIVLFLSFSKTMTAWQFPDAVSSATPLALMRAGDMAALPSLGQMFLGLKGGCLGEVSGLALLIGFAYLLIRKVISWHTPVVFVGVVFLLSWPLGGSLSYALCQILSGGLLLGAIFMATDYATTPSTNFGRVLFGLGCGLFTVLIRQWGSYAEGVSFAILFMNILTPYLSKWTKSKPLGGVAR</sequence>
<comment type="caution">
    <text evidence="11">The sequence shown here is derived from an EMBL/GenBank/DDBJ whole genome shotgun (WGS) entry which is preliminary data.</text>
</comment>
<feature type="transmembrane region" description="Helical" evidence="10">
    <location>
        <begin position="44"/>
        <end position="61"/>
    </location>
</feature>
<evidence type="ECO:0000256" key="8">
    <source>
        <dbReference type="ARBA" id="ARBA00022989"/>
    </source>
</evidence>
<evidence type="ECO:0000256" key="4">
    <source>
        <dbReference type="ARBA" id="ARBA00022643"/>
    </source>
</evidence>
<dbReference type="Proteomes" id="UP000886874">
    <property type="component" value="Unassembled WGS sequence"/>
</dbReference>
<feature type="transmembrane region" description="Helical" evidence="10">
    <location>
        <begin position="68"/>
        <end position="87"/>
    </location>
</feature>
<protein>
    <recommendedName>
        <fullName evidence="10">Ion-translocating oxidoreductase complex subunit D</fullName>
        <ecNumber evidence="10">7.-.-.-</ecNumber>
    </recommendedName>
    <alternativeName>
        <fullName evidence="10">Rnf electron transport complex subunit D</fullName>
    </alternativeName>
</protein>
<comment type="similarity">
    <text evidence="10">Belongs to the NqrB/RnfD family.</text>
</comment>
<evidence type="ECO:0000256" key="7">
    <source>
        <dbReference type="ARBA" id="ARBA00022982"/>
    </source>
</evidence>
<keyword evidence="7 10" id="KW-0249">Electron transport</keyword>
<feature type="transmembrane region" description="Helical" evidence="10">
    <location>
        <begin position="169"/>
        <end position="192"/>
    </location>
</feature>